<evidence type="ECO:0000256" key="5">
    <source>
        <dbReference type="ARBA" id="ARBA00023143"/>
    </source>
</evidence>
<dbReference type="GO" id="GO:0003774">
    <property type="term" value="F:cytoskeletal motor activity"/>
    <property type="evidence" value="ECO:0007669"/>
    <property type="project" value="InterPro"/>
</dbReference>
<keyword evidence="5 7" id="KW-0975">Bacterial flagellum</keyword>
<dbReference type="GO" id="GO:0009279">
    <property type="term" value="C:cell outer membrane"/>
    <property type="evidence" value="ECO:0007669"/>
    <property type="project" value="UniProtKB-SubCell"/>
</dbReference>
<evidence type="ECO:0000256" key="3">
    <source>
        <dbReference type="ARBA" id="ARBA00022729"/>
    </source>
</evidence>
<organism evidence="9 10">
    <name type="scientific">Paragemmobacter kunshanensis</name>
    <dbReference type="NCBI Taxonomy" id="2583234"/>
    <lineage>
        <taxon>Bacteria</taxon>
        <taxon>Pseudomonadati</taxon>
        <taxon>Pseudomonadota</taxon>
        <taxon>Alphaproteobacteria</taxon>
        <taxon>Rhodobacterales</taxon>
        <taxon>Paracoccaceae</taxon>
        <taxon>Paragemmobacter</taxon>
    </lineage>
</organism>
<keyword evidence="10" id="KW-1185">Reference proteome</keyword>
<comment type="function">
    <text evidence="1 7">Assembles around the rod to form the L-ring and probably protects the motor/basal body from shearing forces during rotation.</text>
</comment>
<evidence type="ECO:0000313" key="10">
    <source>
        <dbReference type="Proteomes" id="UP000474758"/>
    </source>
</evidence>
<dbReference type="PANTHER" id="PTHR34933">
    <property type="entry name" value="FLAGELLAR L-RING PROTEIN"/>
    <property type="match status" value="1"/>
</dbReference>
<keyword evidence="4 7" id="KW-0472">Membrane</keyword>
<dbReference type="PANTHER" id="PTHR34933:SF1">
    <property type="entry name" value="FLAGELLAR L-RING PROTEIN"/>
    <property type="match status" value="1"/>
</dbReference>
<dbReference type="HAMAP" id="MF_00415">
    <property type="entry name" value="FlgH"/>
    <property type="match status" value="1"/>
</dbReference>
<dbReference type="EMBL" id="JAALFE010000003">
    <property type="protein sequence ID" value="NGQ90027.1"/>
    <property type="molecule type" value="Genomic_DNA"/>
</dbReference>
<dbReference type="Proteomes" id="UP000474758">
    <property type="component" value="Unassembled WGS sequence"/>
</dbReference>
<name>A0A6M1TPQ8_9RHOB</name>
<evidence type="ECO:0000256" key="2">
    <source>
        <dbReference type="ARBA" id="ARBA00006929"/>
    </source>
</evidence>
<comment type="subcellular location">
    <subcellularLocation>
        <location evidence="7">Cell outer membrane</location>
        <topology evidence="7">Lipid-anchor</topology>
    </subcellularLocation>
    <subcellularLocation>
        <location evidence="7">Bacterial flagellum basal body</location>
    </subcellularLocation>
</comment>
<dbReference type="InterPro" id="IPR000527">
    <property type="entry name" value="Flag_Lring"/>
</dbReference>
<accession>A0A6M1TPQ8</accession>
<evidence type="ECO:0000256" key="7">
    <source>
        <dbReference type="HAMAP-Rule" id="MF_00415"/>
    </source>
</evidence>
<dbReference type="Pfam" id="PF02107">
    <property type="entry name" value="FlgH"/>
    <property type="match status" value="1"/>
</dbReference>
<protein>
    <recommendedName>
        <fullName evidence="7">Flagellar L-ring protein</fullName>
    </recommendedName>
    <alternativeName>
        <fullName evidence="7">Basal body L-ring protein</fullName>
    </alternativeName>
</protein>
<gene>
    <name evidence="7" type="primary">flgH</name>
    <name evidence="9" type="ORF">G5V65_03905</name>
</gene>
<evidence type="ECO:0000313" key="9">
    <source>
        <dbReference type="EMBL" id="NGQ90027.1"/>
    </source>
</evidence>
<dbReference type="GO" id="GO:0009427">
    <property type="term" value="C:bacterial-type flagellum basal body, distal rod, L ring"/>
    <property type="evidence" value="ECO:0007669"/>
    <property type="project" value="InterPro"/>
</dbReference>
<keyword evidence="6 7" id="KW-0998">Cell outer membrane</keyword>
<evidence type="ECO:0000256" key="4">
    <source>
        <dbReference type="ARBA" id="ARBA00023136"/>
    </source>
</evidence>
<feature type="signal peptide" evidence="8">
    <location>
        <begin position="1"/>
        <end position="20"/>
    </location>
</feature>
<keyword evidence="9" id="KW-0969">Cilium</keyword>
<comment type="subunit">
    <text evidence="7">The basal body constitutes a major portion of the flagellar organelle and consists of four rings (L,P,S, and M) mounted on a central rod.</text>
</comment>
<keyword evidence="9" id="KW-0966">Cell projection</keyword>
<evidence type="ECO:0000256" key="6">
    <source>
        <dbReference type="ARBA" id="ARBA00023237"/>
    </source>
</evidence>
<comment type="similarity">
    <text evidence="2 7">Belongs to the FlgH family.</text>
</comment>
<evidence type="ECO:0000256" key="1">
    <source>
        <dbReference type="ARBA" id="ARBA00002591"/>
    </source>
</evidence>
<dbReference type="GO" id="GO:0071973">
    <property type="term" value="P:bacterial-type flagellum-dependent cell motility"/>
    <property type="evidence" value="ECO:0007669"/>
    <property type="project" value="InterPro"/>
</dbReference>
<proteinExistence type="inferred from homology"/>
<feature type="chain" id="PRO_5027046846" description="Flagellar L-ring protein" evidence="8">
    <location>
        <begin position="21"/>
        <end position="225"/>
    </location>
</feature>
<dbReference type="RefSeq" id="WP_165047258.1">
    <property type="nucleotide sequence ID" value="NZ_JAALFE010000003.1"/>
</dbReference>
<dbReference type="PROSITE" id="PS51257">
    <property type="entry name" value="PROKAR_LIPOPROTEIN"/>
    <property type="match status" value="1"/>
</dbReference>
<dbReference type="PRINTS" id="PR01008">
    <property type="entry name" value="FLGLRINGFLGH"/>
</dbReference>
<comment type="caution">
    <text evidence="9">The sequence shown here is derived from an EMBL/GenBank/DDBJ whole genome shotgun (WGS) entry which is preliminary data.</text>
</comment>
<keyword evidence="9" id="KW-0282">Flagellum</keyword>
<sequence length="225" mass="23919">MKTSPSAPLAALTLLLTVAACTPTYIEEKESLNFAPVYPEDGYTDSAALPTGGIYTASSGGIFASDRRAARVGDILTVQFAERFQASKTQSTSGSRSNDYSIDMPDVLTLGLDDGVLDNGTDQSFAGRGQAQQSNSLTGRLSVQVVRVLPGGQLEIMGQKRLTLNNGNEYVRLTGVVRPEDISADNVILSDRIAHATIKYVGAGTVHDTSRPGWLRRGLDVVSPL</sequence>
<dbReference type="AlphaFoldDB" id="A0A6M1TPQ8"/>
<evidence type="ECO:0000256" key="8">
    <source>
        <dbReference type="SAM" id="SignalP"/>
    </source>
</evidence>
<keyword evidence="3 7" id="KW-0732">Signal</keyword>
<keyword evidence="7" id="KW-0449">Lipoprotein</keyword>
<reference evidence="9 10" key="1">
    <citation type="submission" date="2020-02" db="EMBL/GenBank/DDBJ databases">
        <title>Rhodobacter translucens sp. nov., a novel bacterium isolated from activated sludge.</title>
        <authorList>
            <person name="Liu J."/>
        </authorList>
    </citation>
    <scope>NUCLEOTIDE SEQUENCE [LARGE SCALE GENOMIC DNA]</scope>
    <source>
        <strain evidence="9 10">HX-7-19</strain>
    </source>
</reference>